<proteinExistence type="predicted"/>
<sequence>MVETDVRPLIRRALHAAVDANSSELVAAIQELEQQGWQQSGPLIFEALFNAVDRLPADSAHGPAAVAERTIDRFDDSVVISTDVLEAELRLAFGETDAAREVPRNLGLVHCLVAVGQIVHEGHLSLDQATVHDPPPEAASASRPPAE</sequence>
<keyword evidence="3" id="KW-1185">Reference proteome</keyword>
<dbReference type="RefSeq" id="WP_106537098.1">
    <property type="nucleotide sequence ID" value="NZ_ML142900.1"/>
</dbReference>
<gene>
    <name evidence="2" type="ORF">CLV30_10672</name>
</gene>
<dbReference type="EMBL" id="PYGE01000006">
    <property type="protein sequence ID" value="PSL04070.1"/>
    <property type="molecule type" value="Genomic_DNA"/>
</dbReference>
<organism evidence="2 3">
    <name type="scientific">Haloactinopolyspora alba</name>
    <dbReference type="NCBI Taxonomy" id="648780"/>
    <lineage>
        <taxon>Bacteria</taxon>
        <taxon>Bacillati</taxon>
        <taxon>Actinomycetota</taxon>
        <taxon>Actinomycetes</taxon>
        <taxon>Jiangellales</taxon>
        <taxon>Jiangellaceae</taxon>
        <taxon>Haloactinopolyspora</taxon>
    </lineage>
</organism>
<evidence type="ECO:0000256" key="1">
    <source>
        <dbReference type="SAM" id="MobiDB-lite"/>
    </source>
</evidence>
<name>A0A2P8E3M7_9ACTN</name>
<reference evidence="2 3" key="1">
    <citation type="submission" date="2018-03" db="EMBL/GenBank/DDBJ databases">
        <title>Genomic Encyclopedia of Archaeal and Bacterial Type Strains, Phase II (KMG-II): from individual species to whole genera.</title>
        <authorList>
            <person name="Goeker M."/>
        </authorList>
    </citation>
    <scope>NUCLEOTIDE SEQUENCE [LARGE SCALE GENOMIC DNA]</scope>
    <source>
        <strain evidence="2 3">DSM 45211</strain>
    </source>
</reference>
<dbReference type="AlphaFoldDB" id="A0A2P8E3M7"/>
<dbReference type="Proteomes" id="UP000243528">
    <property type="component" value="Unassembled WGS sequence"/>
</dbReference>
<accession>A0A2P8E3M7</accession>
<feature type="region of interest" description="Disordered" evidence="1">
    <location>
        <begin position="128"/>
        <end position="147"/>
    </location>
</feature>
<protein>
    <submittedName>
        <fullName evidence="2">Uncharacterized protein</fullName>
    </submittedName>
</protein>
<feature type="compositionally biased region" description="Low complexity" evidence="1">
    <location>
        <begin position="138"/>
        <end position="147"/>
    </location>
</feature>
<comment type="caution">
    <text evidence="2">The sequence shown here is derived from an EMBL/GenBank/DDBJ whole genome shotgun (WGS) entry which is preliminary data.</text>
</comment>
<evidence type="ECO:0000313" key="3">
    <source>
        <dbReference type="Proteomes" id="UP000243528"/>
    </source>
</evidence>
<evidence type="ECO:0000313" key="2">
    <source>
        <dbReference type="EMBL" id="PSL04070.1"/>
    </source>
</evidence>